<reference evidence="2 3" key="2">
    <citation type="journal article" date="2019" name="G3 (Bethesda)">
        <title>Hybrid Assembly of the Genome of the Entomopathogenic Nematode Steinernema carpocapsae Identifies the X-Chromosome.</title>
        <authorList>
            <person name="Serra L."/>
            <person name="Macchietto M."/>
            <person name="Macias-Munoz A."/>
            <person name="McGill C.J."/>
            <person name="Rodriguez I.M."/>
            <person name="Rodriguez B."/>
            <person name="Murad R."/>
            <person name="Mortazavi A."/>
        </authorList>
    </citation>
    <scope>NUCLEOTIDE SEQUENCE [LARGE SCALE GENOMIC DNA]</scope>
    <source>
        <strain evidence="2 3">ALL</strain>
    </source>
</reference>
<name>A0A4U8UP62_STECR</name>
<dbReference type="EMBL" id="AZBU02000001">
    <property type="protein sequence ID" value="TMS34766.1"/>
    <property type="molecule type" value="Genomic_DNA"/>
</dbReference>
<feature type="region of interest" description="Disordered" evidence="1">
    <location>
        <begin position="231"/>
        <end position="264"/>
    </location>
</feature>
<evidence type="ECO:0000313" key="2">
    <source>
        <dbReference type="EMBL" id="TMS34766.1"/>
    </source>
</evidence>
<sequence>MNVSAILSTSGADSAQIDIVEKLQRMLEGIKGLNPALAGTPSPPVTLESNISPKPTTPKAVPPPKPGSLDAAVLRRRAALARDSARNLESCISRLPLPSTSTATTTTTSVAKSSSKTPVTTTTSSSPAATARDDSAPTTSASVDRQPRNSSGSHQRFEGLRRRRGLFAGTAGVLSRLVLDHRQLRYEQCQPVGPNRGCSCRSAIKNLADSASQPHGSLSPHFSYPLTERRLHQRKQPAESACDERNGNIAGNPKKRSPAKLCVA</sequence>
<feature type="region of interest" description="Disordered" evidence="1">
    <location>
        <begin position="96"/>
        <end position="158"/>
    </location>
</feature>
<protein>
    <submittedName>
        <fullName evidence="2">Uncharacterized protein</fullName>
    </submittedName>
</protein>
<dbReference type="AlphaFoldDB" id="A0A4U8UP62"/>
<feature type="region of interest" description="Disordered" evidence="1">
    <location>
        <begin position="35"/>
        <end position="69"/>
    </location>
</feature>
<comment type="caution">
    <text evidence="2">The sequence shown here is derived from an EMBL/GenBank/DDBJ whole genome shotgun (WGS) entry which is preliminary data.</text>
</comment>
<proteinExistence type="predicted"/>
<dbReference type="Proteomes" id="UP000298663">
    <property type="component" value="Unassembled WGS sequence"/>
</dbReference>
<evidence type="ECO:0000313" key="3">
    <source>
        <dbReference type="Proteomes" id="UP000298663"/>
    </source>
</evidence>
<reference evidence="2 3" key="1">
    <citation type="journal article" date="2015" name="Genome Biol.">
        <title>Comparative genomics of Steinernema reveals deeply conserved gene regulatory networks.</title>
        <authorList>
            <person name="Dillman A.R."/>
            <person name="Macchietto M."/>
            <person name="Porter C.F."/>
            <person name="Rogers A."/>
            <person name="Williams B."/>
            <person name="Antoshechkin I."/>
            <person name="Lee M.M."/>
            <person name="Goodwin Z."/>
            <person name="Lu X."/>
            <person name="Lewis E.E."/>
            <person name="Goodrich-Blair H."/>
            <person name="Stock S.P."/>
            <person name="Adams B.J."/>
            <person name="Sternberg P.W."/>
            <person name="Mortazavi A."/>
        </authorList>
    </citation>
    <scope>NUCLEOTIDE SEQUENCE [LARGE SCALE GENOMIC DNA]</scope>
    <source>
        <strain evidence="2 3">ALL</strain>
    </source>
</reference>
<feature type="compositionally biased region" description="Low complexity" evidence="1">
    <location>
        <begin position="96"/>
        <end position="142"/>
    </location>
</feature>
<evidence type="ECO:0000256" key="1">
    <source>
        <dbReference type="SAM" id="MobiDB-lite"/>
    </source>
</evidence>
<organism evidence="2 3">
    <name type="scientific">Steinernema carpocapsae</name>
    <name type="common">Entomopathogenic nematode</name>
    <dbReference type="NCBI Taxonomy" id="34508"/>
    <lineage>
        <taxon>Eukaryota</taxon>
        <taxon>Metazoa</taxon>
        <taxon>Ecdysozoa</taxon>
        <taxon>Nematoda</taxon>
        <taxon>Chromadorea</taxon>
        <taxon>Rhabditida</taxon>
        <taxon>Tylenchina</taxon>
        <taxon>Panagrolaimomorpha</taxon>
        <taxon>Strongyloidoidea</taxon>
        <taxon>Steinernematidae</taxon>
        <taxon>Steinernema</taxon>
    </lineage>
</organism>
<accession>A0A4U8UP62</accession>
<gene>
    <name evidence="2" type="ORF">L596_002292</name>
</gene>
<keyword evidence="3" id="KW-1185">Reference proteome</keyword>